<organism evidence="8 9">
    <name type="scientific">Zasmidium cellare</name>
    <name type="common">Wine cellar mold</name>
    <name type="synonym">Racodium cellare</name>
    <dbReference type="NCBI Taxonomy" id="395010"/>
    <lineage>
        <taxon>Eukaryota</taxon>
        <taxon>Fungi</taxon>
        <taxon>Dikarya</taxon>
        <taxon>Ascomycota</taxon>
        <taxon>Pezizomycotina</taxon>
        <taxon>Dothideomycetes</taxon>
        <taxon>Dothideomycetidae</taxon>
        <taxon>Mycosphaerellales</taxon>
        <taxon>Mycosphaerellaceae</taxon>
        <taxon>Zasmidium</taxon>
    </lineage>
</organism>
<evidence type="ECO:0000256" key="6">
    <source>
        <dbReference type="SAM" id="Phobius"/>
    </source>
</evidence>
<evidence type="ECO:0000256" key="2">
    <source>
        <dbReference type="ARBA" id="ARBA00010992"/>
    </source>
</evidence>
<dbReference type="Pfam" id="PF00083">
    <property type="entry name" value="Sugar_tr"/>
    <property type="match status" value="2"/>
</dbReference>
<dbReference type="PROSITE" id="PS50850">
    <property type="entry name" value="MFS"/>
    <property type="match status" value="1"/>
</dbReference>
<protein>
    <recommendedName>
        <fullName evidence="7">Major facilitator superfamily (MFS) profile domain-containing protein</fullName>
    </recommendedName>
</protein>
<evidence type="ECO:0000313" key="8">
    <source>
        <dbReference type="EMBL" id="KAK4498603.1"/>
    </source>
</evidence>
<dbReference type="EMBL" id="JAXOVC010000008">
    <property type="protein sequence ID" value="KAK4498603.1"/>
    <property type="molecule type" value="Genomic_DNA"/>
</dbReference>
<dbReference type="SUPFAM" id="SSF103473">
    <property type="entry name" value="MFS general substrate transporter"/>
    <property type="match status" value="1"/>
</dbReference>
<accession>A0ABR0EBM0</accession>
<keyword evidence="9" id="KW-1185">Reference proteome</keyword>
<sequence length="331" mass="36867">MASWINYGLGVIPHQSVAWRLPLAIPAIFILVLLASIFLFPESPHWLTSKGRLQEARDVYSVLDDLPADSEAIRIKVAAVADSFEQHEDAKGWLRIVSRDQKSKTFYRACIAFFVNFNASMSGANGVTYYAQTIFTESLHFATREAAVLSASLLSWKIIVALIPLYVVDRFGRRQAAGDVAVLFLFLFFAFFPVAYLGANFLYATEIAPQELRVHFSAIGTATHWLFNFVVAEIVPTSFASIGYRTYIIFAVLSAFSVPLVILFFPETKGFALQDLDKIFESASHWYNVPRLAKQYLREANDPEIGGDGVSIGLEKDLDDGAKEVENVTKG</sequence>
<evidence type="ECO:0000259" key="7">
    <source>
        <dbReference type="PROSITE" id="PS50850"/>
    </source>
</evidence>
<keyword evidence="4 6" id="KW-1133">Transmembrane helix</keyword>
<feature type="transmembrane region" description="Helical" evidence="6">
    <location>
        <begin position="20"/>
        <end position="40"/>
    </location>
</feature>
<reference evidence="8 9" key="1">
    <citation type="journal article" date="2023" name="G3 (Bethesda)">
        <title>A chromosome-level genome assembly of Zasmidium syzygii isolated from banana leaves.</title>
        <authorList>
            <person name="van Westerhoven A.C."/>
            <person name="Mehrabi R."/>
            <person name="Talebi R."/>
            <person name="Steentjes M.B.F."/>
            <person name="Corcolon B."/>
            <person name="Chong P.A."/>
            <person name="Kema G.H.J."/>
            <person name="Seidl M.F."/>
        </authorList>
    </citation>
    <scope>NUCLEOTIDE SEQUENCE [LARGE SCALE GENOMIC DNA]</scope>
    <source>
        <strain evidence="8 9">P124</strain>
    </source>
</reference>
<dbReference type="InterPro" id="IPR050360">
    <property type="entry name" value="MFS_Sugar_Transporters"/>
</dbReference>
<dbReference type="Gene3D" id="1.20.1250.20">
    <property type="entry name" value="MFS general substrate transporter like domains"/>
    <property type="match status" value="1"/>
</dbReference>
<feature type="transmembrane region" description="Helical" evidence="6">
    <location>
        <begin position="147"/>
        <end position="168"/>
    </location>
</feature>
<dbReference type="InterPro" id="IPR005828">
    <property type="entry name" value="MFS_sugar_transport-like"/>
</dbReference>
<evidence type="ECO:0000256" key="5">
    <source>
        <dbReference type="ARBA" id="ARBA00023136"/>
    </source>
</evidence>
<feature type="transmembrane region" description="Helical" evidence="6">
    <location>
        <begin position="105"/>
        <end position="127"/>
    </location>
</feature>
<feature type="domain" description="Major facilitator superfamily (MFS) profile" evidence="7">
    <location>
        <begin position="1"/>
        <end position="269"/>
    </location>
</feature>
<comment type="caution">
    <text evidence="8">The sequence shown here is derived from an EMBL/GenBank/DDBJ whole genome shotgun (WGS) entry which is preliminary data.</text>
</comment>
<dbReference type="PANTHER" id="PTHR48022">
    <property type="entry name" value="PLASTIDIC GLUCOSE TRANSPORTER 4"/>
    <property type="match status" value="1"/>
</dbReference>
<feature type="transmembrane region" description="Helical" evidence="6">
    <location>
        <begin position="247"/>
        <end position="265"/>
    </location>
</feature>
<keyword evidence="5 6" id="KW-0472">Membrane</keyword>
<dbReference type="Proteomes" id="UP001305779">
    <property type="component" value="Unassembled WGS sequence"/>
</dbReference>
<evidence type="ECO:0000256" key="1">
    <source>
        <dbReference type="ARBA" id="ARBA00004141"/>
    </source>
</evidence>
<evidence type="ECO:0000256" key="4">
    <source>
        <dbReference type="ARBA" id="ARBA00022989"/>
    </source>
</evidence>
<feature type="transmembrane region" description="Helical" evidence="6">
    <location>
        <begin position="180"/>
        <end position="203"/>
    </location>
</feature>
<comment type="subcellular location">
    <subcellularLocation>
        <location evidence="1">Membrane</location>
        <topology evidence="1">Multi-pass membrane protein</topology>
    </subcellularLocation>
</comment>
<comment type="similarity">
    <text evidence="2">Belongs to the major facilitator superfamily. Sugar transporter (TC 2.A.1.1) family.</text>
</comment>
<dbReference type="InterPro" id="IPR020846">
    <property type="entry name" value="MFS_dom"/>
</dbReference>
<dbReference type="InterPro" id="IPR036259">
    <property type="entry name" value="MFS_trans_sf"/>
</dbReference>
<evidence type="ECO:0000256" key="3">
    <source>
        <dbReference type="ARBA" id="ARBA00022692"/>
    </source>
</evidence>
<name>A0ABR0EBM0_ZASCE</name>
<keyword evidence="3 6" id="KW-0812">Transmembrane</keyword>
<evidence type="ECO:0000313" key="9">
    <source>
        <dbReference type="Proteomes" id="UP001305779"/>
    </source>
</evidence>
<proteinExistence type="inferred from homology"/>
<feature type="transmembrane region" description="Helical" evidence="6">
    <location>
        <begin position="215"/>
        <end position="235"/>
    </location>
</feature>
<gene>
    <name evidence="8" type="ORF">PRZ48_011262</name>
</gene>
<dbReference type="PANTHER" id="PTHR48022:SF45">
    <property type="entry name" value="MAJOR FACILITATOR SUPERFAMILY (MFS) PROFILE DOMAIN-CONTAINING PROTEIN-RELATED"/>
    <property type="match status" value="1"/>
</dbReference>